<dbReference type="GO" id="GO:0003677">
    <property type="term" value="F:DNA binding"/>
    <property type="evidence" value="ECO:0007669"/>
    <property type="project" value="UniProtKB-KW"/>
</dbReference>
<gene>
    <name evidence="5" type="ordered locus">Marky_0715</name>
</gene>
<keyword evidence="6" id="KW-1185">Reference proteome</keyword>
<organism evidence="5 6">
    <name type="scientific">Marinithermus hydrothermalis (strain DSM 14884 / JCM 11576 / T1)</name>
    <dbReference type="NCBI Taxonomy" id="869210"/>
    <lineage>
        <taxon>Bacteria</taxon>
        <taxon>Thermotogati</taxon>
        <taxon>Deinococcota</taxon>
        <taxon>Deinococci</taxon>
        <taxon>Thermales</taxon>
        <taxon>Thermaceae</taxon>
        <taxon>Marinithermus</taxon>
    </lineage>
</organism>
<keyword evidence="3" id="KW-0804">Transcription</keyword>
<dbReference type="EMBL" id="CP002630">
    <property type="protein sequence ID" value="AEB11465.1"/>
    <property type="molecule type" value="Genomic_DNA"/>
</dbReference>
<reference evidence="5 6" key="1">
    <citation type="journal article" date="2012" name="Stand. Genomic Sci.">
        <title>Complete genome sequence of the aerobic, heterotroph Marinithermus hydrothermalis type strain (T1(T)) from a deep-sea hydrothermal vent chimney.</title>
        <authorList>
            <person name="Copeland A."/>
            <person name="Gu W."/>
            <person name="Yasawong M."/>
            <person name="Lapidus A."/>
            <person name="Lucas S."/>
            <person name="Deshpande S."/>
            <person name="Pagani I."/>
            <person name="Tapia R."/>
            <person name="Cheng J.F."/>
            <person name="Goodwin L.A."/>
            <person name="Pitluck S."/>
            <person name="Liolios K."/>
            <person name="Ivanova N."/>
            <person name="Mavromatis K."/>
            <person name="Mikhailova N."/>
            <person name="Pati A."/>
            <person name="Chen A."/>
            <person name="Palaniappan K."/>
            <person name="Land M."/>
            <person name="Pan C."/>
            <person name="Brambilla E.M."/>
            <person name="Rohde M."/>
            <person name="Tindall B.J."/>
            <person name="Sikorski J."/>
            <person name="Goker M."/>
            <person name="Detter J.C."/>
            <person name="Bristow J."/>
            <person name="Eisen J.A."/>
            <person name="Markowitz V."/>
            <person name="Hugenholtz P."/>
            <person name="Kyrpides N.C."/>
            <person name="Klenk H.P."/>
            <person name="Woyke T."/>
        </authorList>
    </citation>
    <scope>NUCLEOTIDE SEQUENCE [LARGE SCALE GENOMIC DNA]</scope>
    <source>
        <strain evidence="6">DSM 14884 / JCM 11576 / T1</strain>
    </source>
</reference>
<sequence>MMSDQGFCPVYESINLLQEKWTLHIVRALLEGPKGFNELARAIGCNPATLTQRLERLEAVGVVRKTVHSVMPPRTSYALTEAGVALQEVIDAIDRWARRYLVAPVKRD</sequence>
<evidence type="ECO:0000256" key="3">
    <source>
        <dbReference type="ARBA" id="ARBA00023163"/>
    </source>
</evidence>
<dbReference type="Pfam" id="PF01638">
    <property type="entry name" value="HxlR"/>
    <property type="match status" value="1"/>
</dbReference>
<proteinExistence type="predicted"/>
<dbReference type="Proteomes" id="UP000007030">
    <property type="component" value="Chromosome"/>
</dbReference>
<evidence type="ECO:0000259" key="4">
    <source>
        <dbReference type="PROSITE" id="PS51118"/>
    </source>
</evidence>
<dbReference type="CDD" id="cd00090">
    <property type="entry name" value="HTH_ARSR"/>
    <property type="match status" value="1"/>
</dbReference>
<dbReference type="OrthoDB" id="9800966at2"/>
<dbReference type="PROSITE" id="PS51118">
    <property type="entry name" value="HTH_HXLR"/>
    <property type="match status" value="1"/>
</dbReference>
<dbReference type="InterPro" id="IPR036388">
    <property type="entry name" value="WH-like_DNA-bd_sf"/>
</dbReference>
<evidence type="ECO:0000256" key="1">
    <source>
        <dbReference type="ARBA" id="ARBA00023015"/>
    </source>
</evidence>
<accession>F2NL62</accession>
<evidence type="ECO:0000313" key="6">
    <source>
        <dbReference type="Proteomes" id="UP000007030"/>
    </source>
</evidence>
<evidence type="ECO:0000256" key="2">
    <source>
        <dbReference type="ARBA" id="ARBA00023125"/>
    </source>
</evidence>
<dbReference type="eggNOG" id="COG1733">
    <property type="taxonomic scope" value="Bacteria"/>
</dbReference>
<dbReference type="RefSeq" id="WP_013703517.1">
    <property type="nucleotide sequence ID" value="NC_015387.1"/>
</dbReference>
<dbReference type="InterPro" id="IPR002577">
    <property type="entry name" value="HTH_HxlR"/>
</dbReference>
<dbReference type="PANTHER" id="PTHR33204">
    <property type="entry name" value="TRANSCRIPTIONAL REGULATOR, MARR FAMILY"/>
    <property type="match status" value="1"/>
</dbReference>
<evidence type="ECO:0000313" key="5">
    <source>
        <dbReference type="EMBL" id="AEB11465.1"/>
    </source>
</evidence>
<dbReference type="PANTHER" id="PTHR33204:SF37">
    <property type="entry name" value="HTH-TYPE TRANSCRIPTIONAL REGULATOR YODB"/>
    <property type="match status" value="1"/>
</dbReference>
<dbReference type="Gene3D" id="1.10.10.10">
    <property type="entry name" value="Winged helix-like DNA-binding domain superfamily/Winged helix DNA-binding domain"/>
    <property type="match status" value="1"/>
</dbReference>
<dbReference type="InterPro" id="IPR011991">
    <property type="entry name" value="ArsR-like_HTH"/>
</dbReference>
<keyword evidence="1" id="KW-0805">Transcription regulation</keyword>
<dbReference type="AlphaFoldDB" id="F2NL62"/>
<name>F2NL62_MARHT</name>
<dbReference type="KEGG" id="mhd:Marky_0715"/>
<keyword evidence="2" id="KW-0238">DNA-binding</keyword>
<dbReference type="SUPFAM" id="SSF46785">
    <property type="entry name" value="Winged helix' DNA-binding domain"/>
    <property type="match status" value="1"/>
</dbReference>
<protein>
    <submittedName>
        <fullName evidence="5">Transcriptional regulator, HxlR family</fullName>
    </submittedName>
</protein>
<dbReference type="HOGENOM" id="CLU_111585_5_3_0"/>
<feature type="domain" description="HTH hxlR-type" evidence="4">
    <location>
        <begin position="8"/>
        <end position="105"/>
    </location>
</feature>
<dbReference type="InterPro" id="IPR036390">
    <property type="entry name" value="WH_DNA-bd_sf"/>
</dbReference>
<dbReference type="STRING" id="869210.Marky_0715"/>